<dbReference type="PROSITE" id="PS50292">
    <property type="entry name" value="PEROXIDASE_3"/>
    <property type="match status" value="1"/>
</dbReference>
<dbReference type="InterPro" id="IPR037120">
    <property type="entry name" value="Haem_peroxidase_sf_animal"/>
</dbReference>
<comment type="subcellular location">
    <subcellularLocation>
        <location evidence="1">Secreted</location>
    </subcellularLocation>
</comment>
<protein>
    <submittedName>
        <fullName evidence="6">PEP-CTERM sorting domain-containing protein</fullName>
    </submittedName>
</protein>
<accession>A0A9X2FGH0</accession>
<dbReference type="Gene3D" id="1.10.640.10">
    <property type="entry name" value="Haem peroxidase domain superfamily, animal type"/>
    <property type="match status" value="1"/>
</dbReference>
<dbReference type="InterPro" id="IPR013424">
    <property type="entry name" value="Ice-binding_C"/>
</dbReference>
<dbReference type="RefSeq" id="WP_252854110.1">
    <property type="nucleotide sequence ID" value="NZ_JAMXLR010000064.1"/>
</dbReference>
<evidence type="ECO:0000313" key="6">
    <source>
        <dbReference type="EMBL" id="MCO6045994.1"/>
    </source>
</evidence>
<dbReference type="GO" id="GO:0004601">
    <property type="term" value="F:peroxidase activity"/>
    <property type="evidence" value="ECO:0007669"/>
    <property type="project" value="InterPro"/>
</dbReference>
<dbReference type="PANTHER" id="PTHR11475">
    <property type="entry name" value="OXIDASE/PEROXIDASE"/>
    <property type="match status" value="1"/>
</dbReference>
<feature type="chain" id="PRO_5040888179" evidence="4">
    <location>
        <begin position="32"/>
        <end position="582"/>
    </location>
</feature>
<dbReference type="GO" id="GO:0020037">
    <property type="term" value="F:heme binding"/>
    <property type="evidence" value="ECO:0007669"/>
    <property type="project" value="InterPro"/>
</dbReference>
<gene>
    <name evidence="6" type="ORF">NG895_19010</name>
</gene>
<dbReference type="InterPro" id="IPR010255">
    <property type="entry name" value="Haem_peroxidase_sf"/>
</dbReference>
<name>A0A9X2FGH0_9BACT</name>
<dbReference type="Pfam" id="PF03098">
    <property type="entry name" value="An_peroxidase"/>
    <property type="match status" value="1"/>
</dbReference>
<proteinExistence type="predicted"/>
<dbReference type="Proteomes" id="UP001155241">
    <property type="component" value="Unassembled WGS sequence"/>
</dbReference>
<reference evidence="6" key="1">
    <citation type="submission" date="2022-06" db="EMBL/GenBank/DDBJ databases">
        <title>Aeoliella straminimaris, a novel planctomycete from sediments.</title>
        <authorList>
            <person name="Vitorino I.R."/>
            <person name="Lage O.M."/>
        </authorList>
    </citation>
    <scope>NUCLEOTIDE SEQUENCE</scope>
    <source>
        <strain evidence="6">ICT_H6.2</strain>
    </source>
</reference>
<dbReference type="SUPFAM" id="SSF48113">
    <property type="entry name" value="Heme-dependent peroxidases"/>
    <property type="match status" value="1"/>
</dbReference>
<comment type="caution">
    <text evidence="6">The sequence shown here is derived from an EMBL/GenBank/DDBJ whole genome shotgun (WGS) entry which is preliminary data.</text>
</comment>
<evidence type="ECO:0000259" key="5">
    <source>
        <dbReference type="Pfam" id="PF07589"/>
    </source>
</evidence>
<keyword evidence="3" id="KW-0325">Glycoprotein</keyword>
<evidence type="ECO:0000256" key="1">
    <source>
        <dbReference type="ARBA" id="ARBA00004613"/>
    </source>
</evidence>
<keyword evidence="4" id="KW-0732">Signal</keyword>
<dbReference type="PRINTS" id="PR00457">
    <property type="entry name" value="ANPEROXIDASE"/>
</dbReference>
<evidence type="ECO:0000256" key="3">
    <source>
        <dbReference type="ARBA" id="ARBA00023180"/>
    </source>
</evidence>
<keyword evidence="7" id="KW-1185">Reference proteome</keyword>
<evidence type="ECO:0000256" key="4">
    <source>
        <dbReference type="SAM" id="SignalP"/>
    </source>
</evidence>
<sequence length="582" mass="62786">MIDTHHSPLGIRLSAATVLATSLLVAGSVSAQPYRSIDGSGNNVLNSNWGQAGTAFVRLAPDSYPDGIGDVFLQSPEVPNAREVSNALFSQSSPIDSAHGMSSGVWQWGQFLDHDITFTPTNAAEPHMIFGPEDDPHSMAMIPMNRSQVSSGPGELRQQTNAITAYIDGSNVYGSDQHTADALRSGVGGKLLTSADNLLPTTDMITDVDMDHNNNPSTMFVAGDVRANEQLGLTAMHTLFMREHNRIAQALVDNGGYDPVADDDLIYLKTRSIVGAEMQAITFNEFLPSLLGEYAPQAADYAYDPNVNASIANEFSTALFRVGHTMLNENLLLAGEGGEVVGQIALRDAYFTGADTIASSPELVDKLLMGLATQTSQEIDTKVVDDVRNFLFAPQMGMGLDLASMNIERGRDHGLADYNTMLSTYESLMAGVPGFDQVDLTAALDFDDLNTSPEIIAQLETLYSSVSALDPWMMALAETHVDGTNVGPLVLAGLVDQFTRLRDGDSHFYMGNSYLWSDEVSEVVNFDNLVLMDIVAWNTDMKNSPMTFFHVTTVPEPGALALLGLGLTGLALARWNRNGFHS</sequence>
<feature type="signal peptide" evidence="4">
    <location>
        <begin position="1"/>
        <end position="31"/>
    </location>
</feature>
<organism evidence="6 7">
    <name type="scientific">Aeoliella straminimaris</name>
    <dbReference type="NCBI Taxonomy" id="2954799"/>
    <lineage>
        <taxon>Bacteria</taxon>
        <taxon>Pseudomonadati</taxon>
        <taxon>Planctomycetota</taxon>
        <taxon>Planctomycetia</taxon>
        <taxon>Pirellulales</taxon>
        <taxon>Lacipirellulaceae</taxon>
        <taxon>Aeoliella</taxon>
    </lineage>
</organism>
<evidence type="ECO:0000256" key="2">
    <source>
        <dbReference type="ARBA" id="ARBA00022525"/>
    </source>
</evidence>
<evidence type="ECO:0000313" key="7">
    <source>
        <dbReference type="Proteomes" id="UP001155241"/>
    </source>
</evidence>
<dbReference type="GO" id="GO:0005576">
    <property type="term" value="C:extracellular region"/>
    <property type="evidence" value="ECO:0007669"/>
    <property type="project" value="UniProtKB-SubCell"/>
</dbReference>
<keyword evidence="2" id="KW-0964">Secreted</keyword>
<dbReference type="InterPro" id="IPR019791">
    <property type="entry name" value="Haem_peroxidase_animal"/>
</dbReference>
<dbReference type="AlphaFoldDB" id="A0A9X2FGH0"/>
<dbReference type="NCBIfam" id="TIGR02595">
    <property type="entry name" value="PEP_CTERM"/>
    <property type="match status" value="1"/>
</dbReference>
<feature type="domain" description="Ice-binding protein C-terminal" evidence="5">
    <location>
        <begin position="553"/>
        <end position="574"/>
    </location>
</feature>
<dbReference type="PANTHER" id="PTHR11475:SF4">
    <property type="entry name" value="CHORION PEROXIDASE"/>
    <property type="match status" value="1"/>
</dbReference>
<dbReference type="Pfam" id="PF07589">
    <property type="entry name" value="PEP-CTERM"/>
    <property type="match status" value="1"/>
</dbReference>
<dbReference type="EMBL" id="JAMXLR010000064">
    <property type="protein sequence ID" value="MCO6045994.1"/>
    <property type="molecule type" value="Genomic_DNA"/>
</dbReference>
<dbReference type="GO" id="GO:0006979">
    <property type="term" value="P:response to oxidative stress"/>
    <property type="evidence" value="ECO:0007669"/>
    <property type="project" value="InterPro"/>
</dbReference>